<comment type="caution">
    <text evidence="6">The sequence shown here is derived from an EMBL/GenBank/DDBJ whole genome shotgun (WGS) entry which is preliminary data.</text>
</comment>
<dbReference type="InterPro" id="IPR003593">
    <property type="entry name" value="AAA+_ATPase"/>
</dbReference>
<keyword evidence="4 6" id="KW-0067">ATP-binding</keyword>
<dbReference type="AlphaFoldDB" id="A0A917N9C9"/>
<evidence type="ECO:0000256" key="3">
    <source>
        <dbReference type="ARBA" id="ARBA00022741"/>
    </source>
</evidence>
<proteinExistence type="inferred from homology"/>
<reference evidence="6" key="2">
    <citation type="submission" date="2020-09" db="EMBL/GenBank/DDBJ databases">
        <authorList>
            <person name="Sun Q."/>
            <person name="Ohkuma M."/>
        </authorList>
    </citation>
    <scope>NUCLEOTIDE SEQUENCE</scope>
    <source>
        <strain evidence="6">JCM 13919</strain>
    </source>
</reference>
<dbReference type="InterPro" id="IPR015860">
    <property type="entry name" value="ABC_transpr_TagH-like"/>
</dbReference>
<dbReference type="InterPro" id="IPR027417">
    <property type="entry name" value="P-loop_NTPase"/>
</dbReference>
<dbReference type="InterPro" id="IPR003439">
    <property type="entry name" value="ABC_transporter-like_ATP-bd"/>
</dbReference>
<dbReference type="GO" id="GO:0016887">
    <property type="term" value="F:ATP hydrolysis activity"/>
    <property type="evidence" value="ECO:0007669"/>
    <property type="project" value="InterPro"/>
</dbReference>
<dbReference type="GO" id="GO:0005524">
    <property type="term" value="F:ATP binding"/>
    <property type="evidence" value="ECO:0007669"/>
    <property type="project" value="UniProtKB-KW"/>
</dbReference>
<dbReference type="Proteomes" id="UP000630149">
    <property type="component" value="Unassembled WGS sequence"/>
</dbReference>
<dbReference type="SMART" id="SM00382">
    <property type="entry name" value="AAA"/>
    <property type="match status" value="1"/>
</dbReference>
<dbReference type="OrthoDB" id="9778870at2"/>
<dbReference type="CDD" id="cd03220">
    <property type="entry name" value="ABC_KpsT_Wzt"/>
    <property type="match status" value="1"/>
</dbReference>
<name>A0A917N9C9_9GAMM</name>
<accession>A0A917N9C9</accession>
<keyword evidence="2" id="KW-0813">Transport</keyword>
<dbReference type="RefSeq" id="WP_131775907.1">
    <property type="nucleotide sequence ID" value="NZ_BMOB01000002.1"/>
</dbReference>
<keyword evidence="3" id="KW-0547">Nucleotide-binding</keyword>
<gene>
    <name evidence="6" type="primary">wbmN</name>
    <name evidence="6" type="ORF">GCM10007966_05710</name>
</gene>
<feature type="domain" description="ABC transporter" evidence="5">
    <location>
        <begin position="26"/>
        <end position="249"/>
    </location>
</feature>
<dbReference type="GO" id="GO:0016020">
    <property type="term" value="C:membrane"/>
    <property type="evidence" value="ECO:0007669"/>
    <property type="project" value="InterPro"/>
</dbReference>
<reference evidence="6" key="1">
    <citation type="journal article" date="2014" name="Int. J. Syst. Evol. Microbiol.">
        <title>Complete genome sequence of Corynebacterium casei LMG S-19264T (=DSM 44701T), isolated from a smear-ripened cheese.</title>
        <authorList>
            <consortium name="US DOE Joint Genome Institute (JGI-PGF)"/>
            <person name="Walter F."/>
            <person name="Albersmeier A."/>
            <person name="Kalinowski J."/>
            <person name="Ruckert C."/>
        </authorList>
    </citation>
    <scope>NUCLEOTIDE SEQUENCE</scope>
    <source>
        <strain evidence="6">JCM 13919</strain>
    </source>
</reference>
<dbReference type="SUPFAM" id="SSF52540">
    <property type="entry name" value="P-loop containing nucleoside triphosphate hydrolases"/>
    <property type="match status" value="1"/>
</dbReference>
<dbReference type="InterPro" id="IPR050683">
    <property type="entry name" value="Bact_Polysacc_Export_ATP-bd"/>
</dbReference>
<sequence length="390" mass="43998">MKGIQQESALCCQKLSKEFYILNENLNWRIVFRDKIGHLETFSVLNNINLNVPKGKFIGIIGRNGAGKSTLLRILGGVYPPSQGIVKAFGEISGLFEMGGMGNNRLTGYGYADRYLSVYGINKKKRQYLINNIKNFSELGDDFYNPIYTYSSGMSARLFFSTATELQHKIYLVDELLSVGDEHFQAKCWKRLRERFSNGASGILVTHDWSAVLKLCEFSYILDKGNIIAFGSSENIVQQYLNLPKPSQEYAEIILKSNGYTYESGKDCKIEFDILLKKSIPLAVSYSIDLFRPGYGWELILLNENFVQLPAKLGINHCQININKLPLIAGNYYLNLFIKSLDPMVDSSKLGGRSWTYGNGIRLIVKGPEVDVVTVLPWKSEIRIKDEVAA</sequence>
<evidence type="ECO:0000313" key="6">
    <source>
        <dbReference type="EMBL" id="GGI80044.1"/>
    </source>
</evidence>
<dbReference type="PROSITE" id="PS00211">
    <property type="entry name" value="ABC_TRANSPORTER_1"/>
    <property type="match status" value="1"/>
</dbReference>
<dbReference type="Gene3D" id="3.40.50.300">
    <property type="entry name" value="P-loop containing nucleotide triphosphate hydrolases"/>
    <property type="match status" value="1"/>
</dbReference>
<organism evidence="6 7">
    <name type="scientific">Legionella impletisoli</name>
    <dbReference type="NCBI Taxonomy" id="343510"/>
    <lineage>
        <taxon>Bacteria</taxon>
        <taxon>Pseudomonadati</taxon>
        <taxon>Pseudomonadota</taxon>
        <taxon>Gammaproteobacteria</taxon>
        <taxon>Legionellales</taxon>
        <taxon>Legionellaceae</taxon>
        <taxon>Legionella</taxon>
    </lineage>
</organism>
<dbReference type="Pfam" id="PF00005">
    <property type="entry name" value="ABC_tran"/>
    <property type="match status" value="1"/>
</dbReference>
<evidence type="ECO:0000313" key="7">
    <source>
        <dbReference type="Proteomes" id="UP000630149"/>
    </source>
</evidence>
<dbReference type="PANTHER" id="PTHR46743:SF2">
    <property type="entry name" value="TEICHOIC ACIDS EXPORT ATP-BINDING PROTEIN TAGH"/>
    <property type="match status" value="1"/>
</dbReference>
<protein>
    <submittedName>
        <fullName evidence="6">ABC transporter ATP-binding protein</fullName>
    </submittedName>
</protein>
<dbReference type="GO" id="GO:0140359">
    <property type="term" value="F:ABC-type transporter activity"/>
    <property type="evidence" value="ECO:0007669"/>
    <property type="project" value="InterPro"/>
</dbReference>
<dbReference type="PANTHER" id="PTHR46743">
    <property type="entry name" value="TEICHOIC ACIDS EXPORT ATP-BINDING PROTEIN TAGH"/>
    <property type="match status" value="1"/>
</dbReference>
<evidence type="ECO:0000256" key="2">
    <source>
        <dbReference type="ARBA" id="ARBA00022448"/>
    </source>
</evidence>
<dbReference type="InterPro" id="IPR017871">
    <property type="entry name" value="ABC_transporter-like_CS"/>
</dbReference>
<evidence type="ECO:0000256" key="4">
    <source>
        <dbReference type="ARBA" id="ARBA00022840"/>
    </source>
</evidence>
<keyword evidence="7" id="KW-1185">Reference proteome</keyword>
<evidence type="ECO:0000259" key="5">
    <source>
        <dbReference type="PROSITE" id="PS50893"/>
    </source>
</evidence>
<evidence type="ECO:0000256" key="1">
    <source>
        <dbReference type="ARBA" id="ARBA00005417"/>
    </source>
</evidence>
<dbReference type="PROSITE" id="PS50893">
    <property type="entry name" value="ABC_TRANSPORTER_2"/>
    <property type="match status" value="1"/>
</dbReference>
<comment type="similarity">
    <text evidence="1">Belongs to the ABC transporter superfamily.</text>
</comment>
<dbReference type="EMBL" id="BMOB01000002">
    <property type="protein sequence ID" value="GGI80044.1"/>
    <property type="molecule type" value="Genomic_DNA"/>
</dbReference>